<evidence type="ECO:0000313" key="1">
    <source>
        <dbReference type="EMBL" id="QGA66614.1"/>
    </source>
</evidence>
<dbReference type="InterPro" id="IPR025518">
    <property type="entry name" value="DUF4406"/>
</dbReference>
<reference evidence="1 2" key="1">
    <citation type="submission" date="2019-10" db="EMBL/GenBank/DDBJ databases">
        <title>Vibrio sp. nov., isolated from Coralline algae surface.</title>
        <authorList>
            <person name="Geng Y."/>
            <person name="Zhang X."/>
        </authorList>
    </citation>
    <scope>NUCLEOTIDE SEQUENCE [LARGE SCALE GENOMIC DNA]</scope>
    <source>
        <strain evidence="1 2">SM1977</strain>
    </source>
</reference>
<proteinExistence type="predicted"/>
<sequence length="95" mass="10755">MRKKIYIAGPMSGIPEFNKPAFISKASELEQEGYIVLNPAILPNGMTWEEYMYICIPMVSVADEIYMLKGWEESKGASIEHREALSMGKSVIYEC</sequence>
<accession>A0A5Q0TIB0</accession>
<evidence type="ECO:0000313" key="2">
    <source>
        <dbReference type="Proteomes" id="UP000348942"/>
    </source>
</evidence>
<dbReference type="AlphaFoldDB" id="A0A5Q0TIB0"/>
<dbReference type="Gene3D" id="3.40.50.10400">
    <property type="entry name" value="Hypothetical protein PA1492"/>
    <property type="match status" value="1"/>
</dbReference>
<dbReference type="RefSeq" id="WP_153448747.1">
    <property type="nucleotide sequence ID" value="NZ_CP045700.1"/>
</dbReference>
<dbReference type="SUPFAM" id="SSF52309">
    <property type="entry name" value="N-(deoxy)ribosyltransferase-like"/>
    <property type="match status" value="1"/>
</dbReference>
<organism evidence="1 2">
    <name type="scientific">Vibrio algicola</name>
    <dbReference type="NCBI Taxonomy" id="2662262"/>
    <lineage>
        <taxon>Bacteria</taxon>
        <taxon>Pseudomonadati</taxon>
        <taxon>Pseudomonadota</taxon>
        <taxon>Gammaproteobacteria</taxon>
        <taxon>Vibrionales</taxon>
        <taxon>Vibrionaceae</taxon>
        <taxon>Vibrio</taxon>
    </lineage>
</organism>
<gene>
    <name evidence="1" type="ORF">GFB47_14480</name>
</gene>
<name>A0A5Q0TIB0_9VIBR</name>
<keyword evidence="2" id="KW-1185">Reference proteome</keyword>
<dbReference type="Proteomes" id="UP000348942">
    <property type="component" value="Chromosome 2"/>
</dbReference>
<dbReference type="Pfam" id="PF14359">
    <property type="entry name" value="DUF4406"/>
    <property type="match status" value="1"/>
</dbReference>
<protein>
    <submittedName>
        <fullName evidence="1">DUF4406 domain-containing protein</fullName>
    </submittedName>
</protein>
<dbReference type="EMBL" id="CP045700">
    <property type="protein sequence ID" value="QGA66614.1"/>
    <property type="molecule type" value="Genomic_DNA"/>
</dbReference>